<dbReference type="InterPro" id="IPR025695">
    <property type="entry name" value="DoxX-like"/>
</dbReference>
<keyword evidence="1" id="KW-1133">Transmembrane helix</keyword>
<feature type="transmembrane region" description="Helical" evidence="1">
    <location>
        <begin position="388"/>
        <end position="408"/>
    </location>
</feature>
<evidence type="ECO:0000259" key="2">
    <source>
        <dbReference type="Pfam" id="PF01370"/>
    </source>
</evidence>
<feature type="transmembrane region" description="Helical" evidence="1">
    <location>
        <begin position="359"/>
        <end position="381"/>
    </location>
</feature>
<reference evidence="4 6" key="2">
    <citation type="submission" date="2015-09" db="EMBL/GenBank/DDBJ databases">
        <authorList>
            <consortium name="Swine Surveillance"/>
        </authorList>
    </citation>
    <scope>NUCLEOTIDE SEQUENCE [LARGE SCALE GENOMIC DNA]</scope>
    <source>
        <strain evidence="4 6">5120</strain>
    </source>
</reference>
<dbReference type="InterPro" id="IPR051207">
    <property type="entry name" value="ComplexI_NDUFA9_subunit"/>
</dbReference>
<accession>A0A0P1FNR8</accession>
<evidence type="ECO:0000313" key="4">
    <source>
        <dbReference type="EMBL" id="CUH72695.1"/>
    </source>
</evidence>
<dbReference type="Gene3D" id="3.40.50.720">
    <property type="entry name" value="NAD(P)-binding Rossmann-like Domain"/>
    <property type="match status" value="1"/>
</dbReference>
<dbReference type="RefSeq" id="WP_058243874.1">
    <property type="nucleotide sequence ID" value="NZ_CYSB01000009.1"/>
</dbReference>
<dbReference type="EMBL" id="CYSB01000009">
    <property type="protein sequence ID" value="CUH63814.1"/>
    <property type="molecule type" value="Genomic_DNA"/>
</dbReference>
<dbReference type="Pfam" id="PF01370">
    <property type="entry name" value="Epimerase"/>
    <property type="match status" value="1"/>
</dbReference>
<dbReference type="PANTHER" id="PTHR12126">
    <property type="entry name" value="NADH-UBIQUINONE OXIDOREDUCTASE 39 KDA SUBUNIT-RELATED"/>
    <property type="match status" value="1"/>
</dbReference>
<evidence type="ECO:0000313" key="6">
    <source>
        <dbReference type="Proteomes" id="UP000051887"/>
    </source>
</evidence>
<dbReference type="Proteomes" id="UP000051086">
    <property type="component" value="Unassembled WGS sequence"/>
</dbReference>
<evidence type="ECO:0000313" key="3">
    <source>
        <dbReference type="EMBL" id="CUH63814.1"/>
    </source>
</evidence>
<sequence length="438" mass="45266">MTAPAPTPPRALVLGGYGLIGAAAMRALMAAGFEVTGVGRSETAARRVLPQARWHFADVTTLSTTDWQALCADVDVVVNAAGALQDGGGTDLAAIHTTLPARLSAALVGSDTRLIQISAAGVSEEASTAFFRTKARGDAAIVAAGIDHVILRPTLVIGAAAYGGTALLRAVAALPLIDWRILEDTPVQTIALSDLTAAIVTAAKGDIAAGTIADLTEAEARPFPELIRDLRHWQGLPAPGLSLPLPGFMLSLVGKGADLLGLFGWRSPLRSTALTALSDGITGDPTHWLAAGGRPCRALNDTLSDLPTTVQERWFSRLFLLFPLVIATLSLFWLASGLIGLAQFPAAVEVLTSRGGSAGLATVAVAAGIFLDLALGLMVLWRRGLRPACLGMIAVTLGYLGAGTLVAPDLWADPLGPFVKTLPAAVLALIPLALEDTR</sequence>
<proteinExistence type="predicted"/>
<reference evidence="3 5" key="1">
    <citation type="submission" date="2015-09" db="EMBL/GenBank/DDBJ databases">
        <authorList>
            <person name="Rodrigo-Torres L."/>
            <person name="Arahal D.R."/>
        </authorList>
    </citation>
    <scope>NUCLEOTIDE SEQUENCE [LARGE SCALE GENOMIC DNA]</scope>
    <source>
        <strain evidence="3 5">CECT 5118</strain>
    </source>
</reference>
<dbReference type="InterPro" id="IPR036291">
    <property type="entry name" value="NAD(P)-bd_dom_sf"/>
</dbReference>
<keyword evidence="1" id="KW-0472">Membrane</keyword>
<feature type="transmembrane region" description="Helical" evidence="1">
    <location>
        <begin position="12"/>
        <end position="33"/>
    </location>
</feature>
<dbReference type="Proteomes" id="UP000051887">
    <property type="component" value="Unassembled WGS sequence"/>
</dbReference>
<name>A0A0P1FNR8_9RHOB</name>
<dbReference type="EMBL" id="CYSC01000034">
    <property type="protein sequence ID" value="CUH72695.1"/>
    <property type="molecule type" value="Genomic_DNA"/>
</dbReference>
<dbReference type="AlphaFoldDB" id="A0A0P1FNR8"/>
<keyword evidence="1" id="KW-0812">Transmembrane</keyword>
<dbReference type="OrthoDB" id="5377001at2"/>
<evidence type="ECO:0000256" key="1">
    <source>
        <dbReference type="SAM" id="Phobius"/>
    </source>
</evidence>
<protein>
    <submittedName>
        <fullName evidence="3 4">NADH-flavin reductase</fullName>
    </submittedName>
</protein>
<dbReference type="InterPro" id="IPR001509">
    <property type="entry name" value="Epimerase_deHydtase"/>
</dbReference>
<keyword evidence="5" id="KW-1185">Reference proteome</keyword>
<feature type="transmembrane region" description="Helical" evidence="1">
    <location>
        <begin position="318"/>
        <end position="339"/>
    </location>
</feature>
<dbReference type="Pfam" id="PF13781">
    <property type="entry name" value="DoxX_3"/>
    <property type="match status" value="1"/>
</dbReference>
<dbReference type="SUPFAM" id="SSF51735">
    <property type="entry name" value="NAD(P)-binding Rossmann-fold domains"/>
    <property type="match status" value="1"/>
</dbReference>
<gene>
    <name evidence="3" type="ORF">TL5118_00624</name>
    <name evidence="4" type="ORF">TL5120_02492</name>
</gene>
<organism evidence="4 6">
    <name type="scientific">Thalassovita autumnalis</name>
    <dbReference type="NCBI Taxonomy" id="2072972"/>
    <lineage>
        <taxon>Bacteria</taxon>
        <taxon>Pseudomonadati</taxon>
        <taxon>Pseudomonadota</taxon>
        <taxon>Alphaproteobacteria</taxon>
        <taxon>Rhodobacterales</taxon>
        <taxon>Roseobacteraceae</taxon>
        <taxon>Thalassovita</taxon>
    </lineage>
</organism>
<dbReference type="PANTHER" id="PTHR12126:SF11">
    <property type="entry name" value="NADH DEHYDROGENASE [UBIQUINONE] 1 ALPHA SUBCOMPLEX SUBUNIT 9, MITOCHONDRIAL"/>
    <property type="match status" value="1"/>
</dbReference>
<evidence type="ECO:0000313" key="5">
    <source>
        <dbReference type="Proteomes" id="UP000051086"/>
    </source>
</evidence>
<feature type="domain" description="NAD-dependent epimerase/dehydratase" evidence="2">
    <location>
        <begin position="11"/>
        <end position="123"/>
    </location>
</feature>
<dbReference type="GO" id="GO:0044877">
    <property type="term" value="F:protein-containing complex binding"/>
    <property type="evidence" value="ECO:0007669"/>
    <property type="project" value="TreeGrafter"/>
</dbReference>